<sequence length="480" mass="51823">MTSEQNATTAGTRPRTLAEKVWDAHVVVPGENGKPDLLYIDLQLLHEVTSPQAFEGLRIENRPLRRLDLTIATEDHNTPTDNIFGTIADLTSRTQIETLRRNAKEFGVRIHSLGDKEQGIVHVVGPQLGLTMPGMTIVCGDSHTSTHGAFGALAFGIGTSEVEHVMATQTLPLARFKTMAINVEGTLKPGVTAKDIILAVIAQIGTGGGQGYVLEYRGSAIRALSMEGRMTMCNMSIEAGARAGMVAPDETTFKYIKGRPHAPKGEEWDKAVEYWKTLPTDEGAVFDKEIFINADELEPFVTWGTNPGQGVPLSQSVPFPDDFEDENDKVAATRALEYMGLEAGTPMKEIPVDVVFLGSCTNSRIEDLRAAADIVRGRTIAENVRMMVVPGSQKVRAQAEEEGLDKIFKDFGADWRFAGCSMCLGMNPDQLAPGERCASTSNRNFEGRQGKGGRTHLVSPVVAAATAVRGTLSAPSDVLA</sequence>
<comment type="function">
    <text evidence="2 12">Catalyzes the isomerization between 2-isopropylmalate and 3-isopropylmalate, via the formation of 2-isopropylmaleate.</text>
</comment>
<evidence type="ECO:0000259" key="13">
    <source>
        <dbReference type="Pfam" id="PF00330"/>
    </source>
</evidence>
<dbReference type="Proteomes" id="UP000739069">
    <property type="component" value="Unassembled WGS sequence"/>
</dbReference>
<dbReference type="GO" id="GO:0046872">
    <property type="term" value="F:metal ion binding"/>
    <property type="evidence" value="ECO:0007669"/>
    <property type="project" value="UniProtKB-KW"/>
</dbReference>
<organism evidence="14 15">
    <name type="scientific">Rothia mucilaginosa</name>
    <dbReference type="NCBI Taxonomy" id="43675"/>
    <lineage>
        <taxon>Bacteria</taxon>
        <taxon>Bacillati</taxon>
        <taxon>Actinomycetota</taxon>
        <taxon>Actinomycetes</taxon>
        <taxon>Micrococcales</taxon>
        <taxon>Micrococcaceae</taxon>
        <taxon>Rothia</taxon>
    </lineage>
</organism>
<comment type="cofactor">
    <cofactor evidence="12">
        <name>[4Fe-4S] cluster</name>
        <dbReference type="ChEBI" id="CHEBI:49883"/>
    </cofactor>
    <text evidence="12">Binds 1 [4Fe-4S] cluster per subunit.</text>
</comment>
<dbReference type="SUPFAM" id="SSF53732">
    <property type="entry name" value="Aconitase iron-sulfur domain"/>
    <property type="match status" value="1"/>
</dbReference>
<evidence type="ECO:0000256" key="5">
    <source>
        <dbReference type="ARBA" id="ARBA00022485"/>
    </source>
</evidence>
<evidence type="ECO:0000256" key="8">
    <source>
        <dbReference type="ARBA" id="ARBA00023004"/>
    </source>
</evidence>
<gene>
    <name evidence="12 14" type="primary">leuC</name>
    <name evidence="14" type="ORF">KH265_06720</name>
</gene>
<feature type="binding site" evidence="12">
    <location>
        <position position="420"/>
    </location>
    <ligand>
        <name>[4Fe-4S] cluster</name>
        <dbReference type="ChEBI" id="CHEBI:49883"/>
    </ligand>
</feature>
<feature type="binding site" evidence="12">
    <location>
        <position position="360"/>
    </location>
    <ligand>
        <name>[4Fe-4S] cluster</name>
        <dbReference type="ChEBI" id="CHEBI:49883"/>
    </ligand>
</feature>
<dbReference type="GO" id="GO:0051539">
    <property type="term" value="F:4 iron, 4 sulfur cluster binding"/>
    <property type="evidence" value="ECO:0007669"/>
    <property type="project" value="UniProtKB-KW"/>
</dbReference>
<evidence type="ECO:0000256" key="4">
    <source>
        <dbReference type="ARBA" id="ARBA00022430"/>
    </source>
</evidence>
<dbReference type="Pfam" id="PF00330">
    <property type="entry name" value="Aconitase"/>
    <property type="match status" value="1"/>
</dbReference>
<comment type="caution">
    <text evidence="14">The sequence shown here is derived from an EMBL/GenBank/DDBJ whole genome shotgun (WGS) entry which is preliminary data.</text>
</comment>
<evidence type="ECO:0000256" key="9">
    <source>
        <dbReference type="ARBA" id="ARBA00023014"/>
    </source>
</evidence>
<keyword evidence="6 12" id="KW-0028">Amino-acid biosynthesis</keyword>
<dbReference type="InterPro" id="IPR050067">
    <property type="entry name" value="IPM_dehydratase_rel_enz"/>
</dbReference>
<dbReference type="PRINTS" id="PR00415">
    <property type="entry name" value="ACONITASE"/>
</dbReference>
<dbReference type="InterPro" id="IPR033941">
    <property type="entry name" value="IPMI_cat"/>
</dbReference>
<evidence type="ECO:0000256" key="7">
    <source>
        <dbReference type="ARBA" id="ARBA00022723"/>
    </source>
</evidence>
<keyword evidence="4 12" id="KW-0432">Leucine biosynthesis</keyword>
<comment type="pathway">
    <text evidence="3 12">Amino-acid biosynthesis; L-leucine biosynthesis; L-leucine from 3-methyl-2-oxobutanoate: step 2/4.</text>
</comment>
<evidence type="ECO:0000256" key="2">
    <source>
        <dbReference type="ARBA" id="ARBA00002695"/>
    </source>
</evidence>
<dbReference type="FunFam" id="3.30.499.10:FF:000007">
    <property type="entry name" value="3-isopropylmalate dehydratase large subunit"/>
    <property type="match status" value="1"/>
</dbReference>
<proteinExistence type="inferred from homology"/>
<evidence type="ECO:0000256" key="3">
    <source>
        <dbReference type="ARBA" id="ARBA00004729"/>
    </source>
</evidence>
<comment type="similarity">
    <text evidence="12">Belongs to the aconitase/IPM isomerase family. LeuC type 1 subfamily.</text>
</comment>
<dbReference type="PROSITE" id="PS00450">
    <property type="entry name" value="ACONITASE_1"/>
    <property type="match status" value="1"/>
</dbReference>
<evidence type="ECO:0000313" key="14">
    <source>
        <dbReference type="EMBL" id="MBS6635332.1"/>
    </source>
</evidence>
<protein>
    <recommendedName>
        <fullName evidence="12">3-isopropylmalate dehydratase large subunit</fullName>
        <ecNumber evidence="12">4.2.1.33</ecNumber>
    </recommendedName>
    <alternativeName>
        <fullName evidence="12">Alpha-IPM isomerase</fullName>
        <shortName evidence="12">IPMI</shortName>
    </alternativeName>
    <alternativeName>
        <fullName evidence="12">Isopropylmalate isomerase</fullName>
    </alternativeName>
</protein>
<keyword evidence="10 12" id="KW-0456">Lyase</keyword>
<keyword evidence="5 12" id="KW-0004">4Fe-4S</keyword>
<reference evidence="14" key="1">
    <citation type="submission" date="2021-02" db="EMBL/GenBank/DDBJ databases">
        <title>Infant gut strain persistence is associated with maternal origin, phylogeny, and functional potential including surface adhesion and iron acquisition.</title>
        <authorList>
            <person name="Lou Y.C."/>
        </authorList>
    </citation>
    <scope>NUCLEOTIDE SEQUENCE</scope>
    <source>
        <strain evidence="14">L1_008_092G1_dasL1_008_092G1_concoct_16</strain>
    </source>
</reference>
<dbReference type="NCBIfam" id="NF004016">
    <property type="entry name" value="PRK05478.1"/>
    <property type="match status" value="1"/>
</dbReference>
<comment type="subunit">
    <text evidence="12">Heterodimer of LeuC and LeuD.</text>
</comment>
<evidence type="ECO:0000256" key="11">
    <source>
        <dbReference type="ARBA" id="ARBA00023304"/>
    </source>
</evidence>
<dbReference type="InterPro" id="IPR018136">
    <property type="entry name" value="Aconitase_4Fe-4S_BS"/>
</dbReference>
<dbReference type="InterPro" id="IPR001030">
    <property type="entry name" value="Acoase/IPM_deHydtase_lsu_aba"/>
</dbReference>
<dbReference type="InterPro" id="IPR036008">
    <property type="entry name" value="Aconitase_4Fe-4S_dom"/>
</dbReference>
<dbReference type="GO" id="GO:0009098">
    <property type="term" value="P:L-leucine biosynthetic process"/>
    <property type="evidence" value="ECO:0007669"/>
    <property type="project" value="UniProtKB-UniRule"/>
</dbReference>
<dbReference type="Gene3D" id="3.30.499.10">
    <property type="entry name" value="Aconitase, domain 3"/>
    <property type="match status" value="2"/>
</dbReference>
<evidence type="ECO:0000256" key="1">
    <source>
        <dbReference type="ARBA" id="ARBA00000491"/>
    </source>
</evidence>
<dbReference type="PANTHER" id="PTHR43822">
    <property type="entry name" value="HOMOACONITASE, MITOCHONDRIAL-RELATED"/>
    <property type="match status" value="1"/>
</dbReference>
<keyword evidence="11 12" id="KW-0100">Branched-chain amino acid biosynthesis</keyword>
<dbReference type="GO" id="GO:0003861">
    <property type="term" value="F:3-isopropylmalate dehydratase activity"/>
    <property type="evidence" value="ECO:0007669"/>
    <property type="project" value="UniProtKB-UniRule"/>
</dbReference>
<dbReference type="NCBIfam" id="TIGR00170">
    <property type="entry name" value="leuC"/>
    <property type="match status" value="1"/>
</dbReference>
<dbReference type="InterPro" id="IPR004430">
    <property type="entry name" value="3-IsopropMal_deHydase_lsu"/>
</dbReference>
<dbReference type="EC" id="4.2.1.33" evidence="12"/>
<evidence type="ECO:0000256" key="6">
    <source>
        <dbReference type="ARBA" id="ARBA00022605"/>
    </source>
</evidence>
<comment type="catalytic activity">
    <reaction evidence="1 12">
        <text>(2R,3S)-3-isopropylmalate = (2S)-2-isopropylmalate</text>
        <dbReference type="Rhea" id="RHEA:32287"/>
        <dbReference type="ChEBI" id="CHEBI:1178"/>
        <dbReference type="ChEBI" id="CHEBI:35121"/>
        <dbReference type="EC" id="4.2.1.33"/>
    </reaction>
</comment>
<keyword evidence="8 12" id="KW-0408">Iron</keyword>
<dbReference type="PANTHER" id="PTHR43822:SF9">
    <property type="entry name" value="3-ISOPROPYLMALATE DEHYDRATASE"/>
    <property type="match status" value="1"/>
</dbReference>
<dbReference type="NCBIfam" id="NF009116">
    <property type="entry name" value="PRK12466.1"/>
    <property type="match status" value="1"/>
</dbReference>
<dbReference type="CDD" id="cd01583">
    <property type="entry name" value="IPMI"/>
    <property type="match status" value="1"/>
</dbReference>
<feature type="binding site" evidence="12">
    <location>
        <position position="423"/>
    </location>
    <ligand>
        <name>[4Fe-4S] cluster</name>
        <dbReference type="ChEBI" id="CHEBI:49883"/>
    </ligand>
</feature>
<dbReference type="HAMAP" id="MF_01026">
    <property type="entry name" value="LeuC_type1"/>
    <property type="match status" value="1"/>
</dbReference>
<keyword evidence="9 12" id="KW-0411">Iron-sulfur</keyword>
<feature type="domain" description="Aconitase/3-isopropylmalate dehydratase large subunit alpha/beta/alpha" evidence="13">
    <location>
        <begin position="19"/>
        <end position="470"/>
    </location>
</feature>
<dbReference type="InterPro" id="IPR015931">
    <property type="entry name" value="Acnase/IPM_dHydase_lsu_aba_1/3"/>
</dbReference>
<dbReference type="RefSeq" id="WP_303953183.1">
    <property type="nucleotide sequence ID" value="NZ_JAGZXI010000009.1"/>
</dbReference>
<evidence type="ECO:0000313" key="15">
    <source>
        <dbReference type="Proteomes" id="UP000739069"/>
    </source>
</evidence>
<accession>A0A943Y493</accession>
<dbReference type="EMBL" id="JAGZXI010000009">
    <property type="protein sequence ID" value="MBS6635332.1"/>
    <property type="molecule type" value="Genomic_DNA"/>
</dbReference>
<evidence type="ECO:0000256" key="12">
    <source>
        <dbReference type="HAMAP-Rule" id="MF_01026"/>
    </source>
</evidence>
<dbReference type="PROSITE" id="PS01244">
    <property type="entry name" value="ACONITASE_2"/>
    <property type="match status" value="1"/>
</dbReference>
<dbReference type="AlphaFoldDB" id="A0A943Y493"/>
<name>A0A943Y493_9MICC</name>
<keyword evidence="7 12" id="KW-0479">Metal-binding</keyword>
<evidence type="ECO:0000256" key="10">
    <source>
        <dbReference type="ARBA" id="ARBA00023239"/>
    </source>
</evidence>